<reference evidence="1" key="1">
    <citation type="submission" date="2020-02" db="EMBL/GenBank/DDBJ databases">
        <authorList>
            <person name="Meier V. D."/>
        </authorList>
    </citation>
    <scope>NUCLEOTIDE SEQUENCE</scope>
    <source>
        <strain evidence="1">AVDCRST_MAG28</strain>
    </source>
</reference>
<organism evidence="1">
    <name type="scientific">uncultured Rubrobacteraceae bacterium</name>
    <dbReference type="NCBI Taxonomy" id="349277"/>
    <lineage>
        <taxon>Bacteria</taxon>
        <taxon>Bacillati</taxon>
        <taxon>Actinomycetota</taxon>
        <taxon>Rubrobacteria</taxon>
        <taxon>Rubrobacterales</taxon>
        <taxon>Rubrobacteraceae</taxon>
        <taxon>environmental samples</taxon>
    </lineage>
</organism>
<dbReference type="AlphaFoldDB" id="A0A6J4R6I5"/>
<accession>A0A6J4R6I5</accession>
<proteinExistence type="predicted"/>
<gene>
    <name evidence="1" type="ORF">AVDCRST_MAG28-3757</name>
</gene>
<sequence length="133" mass="14656">MIFVSLACGEIKSTQALRRSGDTTFPLAKALRVGLGPKRQEVFSQLPGVTAHRNSAEIPVATVGSLQRPRITLVRTGSRQERARYSMRRAFGMCDGVLEEPLARLATAEVTVKKNIPNQGISAPRRLRNGTRW</sequence>
<name>A0A6J4R6I5_9ACTN</name>
<protein>
    <submittedName>
        <fullName evidence="1">Uncharacterized protein</fullName>
    </submittedName>
</protein>
<evidence type="ECO:0000313" key="1">
    <source>
        <dbReference type="EMBL" id="CAA9464184.1"/>
    </source>
</evidence>
<dbReference type="EMBL" id="CADCVE010000096">
    <property type="protein sequence ID" value="CAA9464184.1"/>
    <property type="molecule type" value="Genomic_DNA"/>
</dbReference>